<dbReference type="Proteomes" id="UP000218231">
    <property type="component" value="Unassembled WGS sequence"/>
</dbReference>
<evidence type="ECO:0000256" key="1">
    <source>
        <dbReference type="SAM" id="MobiDB-lite"/>
    </source>
</evidence>
<evidence type="ECO:0000256" key="3">
    <source>
        <dbReference type="SAM" id="SignalP"/>
    </source>
</evidence>
<keyword evidence="5" id="KW-1185">Reference proteome</keyword>
<evidence type="ECO:0000313" key="4">
    <source>
        <dbReference type="EMBL" id="PAV81941.1"/>
    </source>
</evidence>
<feature type="chain" id="PRO_5012494356" evidence="3">
    <location>
        <begin position="25"/>
        <end position="100"/>
    </location>
</feature>
<reference evidence="4 5" key="1">
    <citation type="journal article" date="2017" name="Curr. Biol.">
        <title>Genome architecture and evolution of a unichromosomal asexual nematode.</title>
        <authorList>
            <person name="Fradin H."/>
            <person name="Zegar C."/>
            <person name="Gutwein M."/>
            <person name="Lucas J."/>
            <person name="Kovtun M."/>
            <person name="Corcoran D."/>
            <person name="Baugh L.R."/>
            <person name="Kiontke K."/>
            <person name="Gunsalus K."/>
            <person name="Fitch D.H."/>
            <person name="Piano F."/>
        </authorList>
    </citation>
    <scope>NUCLEOTIDE SEQUENCE [LARGE SCALE GENOMIC DNA]</scope>
    <source>
        <strain evidence="4">PF1309</strain>
    </source>
</reference>
<dbReference type="EMBL" id="LIAE01007104">
    <property type="protein sequence ID" value="PAV81941.1"/>
    <property type="molecule type" value="Genomic_DNA"/>
</dbReference>
<keyword evidence="3" id="KW-0732">Signal</keyword>
<feature type="signal peptide" evidence="3">
    <location>
        <begin position="1"/>
        <end position="24"/>
    </location>
</feature>
<dbReference type="AlphaFoldDB" id="A0A2A2L6Q7"/>
<feature type="region of interest" description="Disordered" evidence="1">
    <location>
        <begin position="79"/>
        <end position="100"/>
    </location>
</feature>
<keyword evidence="2" id="KW-0812">Transmembrane</keyword>
<name>A0A2A2L6Q7_9BILA</name>
<organism evidence="4 5">
    <name type="scientific">Diploscapter pachys</name>
    <dbReference type="NCBI Taxonomy" id="2018661"/>
    <lineage>
        <taxon>Eukaryota</taxon>
        <taxon>Metazoa</taxon>
        <taxon>Ecdysozoa</taxon>
        <taxon>Nematoda</taxon>
        <taxon>Chromadorea</taxon>
        <taxon>Rhabditida</taxon>
        <taxon>Rhabditina</taxon>
        <taxon>Rhabditomorpha</taxon>
        <taxon>Rhabditoidea</taxon>
        <taxon>Rhabditidae</taxon>
        <taxon>Diploscapter</taxon>
    </lineage>
</organism>
<evidence type="ECO:0000313" key="5">
    <source>
        <dbReference type="Proteomes" id="UP000218231"/>
    </source>
</evidence>
<sequence length="100" mass="10236">MNKFASFLFAGILLAVICAVVVDAGGYGKREIPEGYGGMGGGMGMGMGSMYGGGMGGGMMGGGGGYGYGRKKREVPGGYGYGRKRREVPGGNHHYPTNEI</sequence>
<feature type="transmembrane region" description="Helical" evidence="2">
    <location>
        <begin position="48"/>
        <end position="68"/>
    </location>
</feature>
<comment type="caution">
    <text evidence="4">The sequence shown here is derived from an EMBL/GenBank/DDBJ whole genome shotgun (WGS) entry which is preliminary data.</text>
</comment>
<keyword evidence="2" id="KW-1133">Transmembrane helix</keyword>
<accession>A0A2A2L6Q7</accession>
<protein>
    <submittedName>
        <fullName evidence="4">Uncharacterized protein</fullName>
    </submittedName>
</protein>
<proteinExistence type="predicted"/>
<keyword evidence="2" id="KW-0472">Membrane</keyword>
<evidence type="ECO:0000256" key="2">
    <source>
        <dbReference type="SAM" id="Phobius"/>
    </source>
</evidence>
<gene>
    <name evidence="4" type="ORF">WR25_26868</name>
</gene>